<comment type="subcellular location">
    <subcellularLocation>
        <location evidence="2">Endomembrane system</location>
    </subcellularLocation>
    <subcellularLocation>
        <location evidence="1">Membrane</location>
        <topology evidence="1">Single-pass membrane protein</topology>
    </subcellularLocation>
</comment>
<feature type="region of interest" description="Disordered" evidence="13">
    <location>
        <begin position="83"/>
        <end position="117"/>
    </location>
</feature>
<evidence type="ECO:0008006" key="16">
    <source>
        <dbReference type="Google" id="ProtNLM"/>
    </source>
</evidence>
<keyword evidence="7" id="KW-0375">Hydrogen ion transport</keyword>
<dbReference type="SUPFAM" id="SSF81573">
    <property type="entry name" value="F1F0 ATP synthase subunit B, membrane domain"/>
    <property type="match status" value="1"/>
</dbReference>
<dbReference type="InterPro" id="IPR050059">
    <property type="entry name" value="ATP_synthase_B_chain"/>
</dbReference>
<evidence type="ECO:0000256" key="4">
    <source>
        <dbReference type="ARBA" id="ARBA00022448"/>
    </source>
</evidence>
<organism evidence="15">
    <name type="scientific">marine metagenome</name>
    <dbReference type="NCBI Taxonomy" id="408172"/>
    <lineage>
        <taxon>unclassified sequences</taxon>
        <taxon>metagenomes</taxon>
        <taxon>ecological metagenomes</taxon>
    </lineage>
</organism>
<dbReference type="GO" id="GO:0046961">
    <property type="term" value="F:proton-transporting ATPase activity, rotational mechanism"/>
    <property type="evidence" value="ECO:0007669"/>
    <property type="project" value="TreeGrafter"/>
</dbReference>
<dbReference type="GO" id="GO:0015986">
    <property type="term" value="P:proton motive force-driven ATP synthesis"/>
    <property type="evidence" value="ECO:0007669"/>
    <property type="project" value="InterPro"/>
</dbReference>
<feature type="compositionally biased region" description="Basic and acidic residues" evidence="13">
    <location>
        <begin position="103"/>
        <end position="117"/>
    </location>
</feature>
<evidence type="ECO:0000256" key="2">
    <source>
        <dbReference type="ARBA" id="ARBA00004308"/>
    </source>
</evidence>
<gene>
    <name evidence="15" type="ORF">METZ01_LOCUS217075</name>
</gene>
<dbReference type="EMBL" id="UINC01050810">
    <property type="protein sequence ID" value="SVB64221.1"/>
    <property type="molecule type" value="Genomic_DNA"/>
</dbReference>
<dbReference type="AlphaFoldDB" id="A0A382FQI0"/>
<dbReference type="HAMAP" id="MF_01398">
    <property type="entry name" value="ATP_synth_b_bprime"/>
    <property type="match status" value="1"/>
</dbReference>
<comment type="similarity">
    <text evidence="3">Belongs to the ATPase B chain family.</text>
</comment>
<dbReference type="GO" id="GO:0045259">
    <property type="term" value="C:proton-transporting ATP synthase complex"/>
    <property type="evidence" value="ECO:0007669"/>
    <property type="project" value="UniProtKB-KW"/>
</dbReference>
<evidence type="ECO:0000256" key="3">
    <source>
        <dbReference type="ARBA" id="ARBA00005513"/>
    </source>
</evidence>
<dbReference type="Gene3D" id="6.10.250.1580">
    <property type="match status" value="1"/>
</dbReference>
<dbReference type="CDD" id="cd06503">
    <property type="entry name" value="ATP-synt_Fo_b"/>
    <property type="match status" value="1"/>
</dbReference>
<feature type="transmembrane region" description="Helical" evidence="14">
    <location>
        <begin position="29"/>
        <end position="48"/>
    </location>
</feature>
<accession>A0A382FQI0</accession>
<dbReference type="PANTHER" id="PTHR33445:SF2">
    <property type="entry name" value="ATP SYNTHASE SUBUNIT B', CHLOROPLASTIC"/>
    <property type="match status" value="1"/>
</dbReference>
<proteinExistence type="inferred from homology"/>
<evidence type="ECO:0000256" key="11">
    <source>
        <dbReference type="ARBA" id="ARBA00023310"/>
    </source>
</evidence>
<evidence type="ECO:0000256" key="8">
    <source>
        <dbReference type="ARBA" id="ARBA00022989"/>
    </source>
</evidence>
<keyword evidence="9" id="KW-0406">Ion transport</keyword>
<dbReference type="InterPro" id="IPR028987">
    <property type="entry name" value="ATP_synth_B-like_membr_sf"/>
</dbReference>
<dbReference type="InterPro" id="IPR005864">
    <property type="entry name" value="ATP_synth_F0_bsu_bac"/>
</dbReference>
<evidence type="ECO:0000256" key="10">
    <source>
        <dbReference type="ARBA" id="ARBA00023136"/>
    </source>
</evidence>
<dbReference type="Pfam" id="PF00430">
    <property type="entry name" value="ATP-synt_B"/>
    <property type="match status" value="1"/>
</dbReference>
<comment type="function">
    <text evidence="12">F(1)F(0) ATP synthase produces ATP from ADP in the presence of a proton or sodium gradient. F-type ATPases consist of two structural domains, F(1) containing the extramembraneous catalytic core and F(0) containing the membrane proton channel, linked together by a central stalk and a peripheral stalk. During catalysis, ATP synthesis in the catalytic domain of F(1) is coupled via a rotary mechanism of the central stalk subunits to proton translocation.</text>
</comment>
<evidence type="ECO:0000256" key="5">
    <source>
        <dbReference type="ARBA" id="ARBA00022547"/>
    </source>
</evidence>
<dbReference type="NCBIfam" id="TIGR01144">
    <property type="entry name" value="ATP_synt_b"/>
    <property type="match status" value="1"/>
</dbReference>
<keyword evidence="8 14" id="KW-1133">Transmembrane helix</keyword>
<evidence type="ECO:0000256" key="13">
    <source>
        <dbReference type="SAM" id="MobiDB-lite"/>
    </source>
</evidence>
<feature type="region of interest" description="Disordered" evidence="13">
    <location>
        <begin position="161"/>
        <end position="183"/>
    </location>
</feature>
<keyword evidence="6 14" id="KW-0812">Transmembrane</keyword>
<keyword evidence="11" id="KW-0066">ATP synthesis</keyword>
<evidence type="ECO:0000256" key="7">
    <source>
        <dbReference type="ARBA" id="ARBA00022781"/>
    </source>
</evidence>
<sequence length="183" mass="20558">MIEILSAAGGLEQTIHGITEKFGVDWHLLFAQAVNFAVVAFLIWKFAFKGILSSVKEREEQIADSLKNAEKIKLQLEETDRKQEETLKDASVEAQKTVSQARDQAKAHLESQREEAEKQAAEIVSKARDAMKLEKQRVLEEAREEIASLVVMATSRVLGRELSTDERDRFSDTAAREAKLSSN</sequence>
<dbReference type="GO" id="GO:0012505">
    <property type="term" value="C:endomembrane system"/>
    <property type="evidence" value="ECO:0007669"/>
    <property type="project" value="UniProtKB-SubCell"/>
</dbReference>
<evidence type="ECO:0000256" key="9">
    <source>
        <dbReference type="ARBA" id="ARBA00023065"/>
    </source>
</evidence>
<evidence type="ECO:0000256" key="1">
    <source>
        <dbReference type="ARBA" id="ARBA00004167"/>
    </source>
</evidence>
<protein>
    <recommendedName>
        <fullName evidence="16">ATP synthase F0 subunit B</fullName>
    </recommendedName>
</protein>
<dbReference type="PANTHER" id="PTHR33445">
    <property type="entry name" value="ATP SYNTHASE SUBUNIT B', CHLOROPLASTIC"/>
    <property type="match status" value="1"/>
</dbReference>
<dbReference type="InterPro" id="IPR002146">
    <property type="entry name" value="ATP_synth_b/b'su_bac/chlpt"/>
</dbReference>
<reference evidence="15" key="1">
    <citation type="submission" date="2018-05" db="EMBL/GenBank/DDBJ databases">
        <authorList>
            <person name="Lanie J.A."/>
            <person name="Ng W.-L."/>
            <person name="Kazmierczak K.M."/>
            <person name="Andrzejewski T.M."/>
            <person name="Davidsen T.M."/>
            <person name="Wayne K.J."/>
            <person name="Tettelin H."/>
            <person name="Glass J.I."/>
            <person name="Rusch D."/>
            <person name="Podicherti R."/>
            <person name="Tsui H.-C.T."/>
            <person name="Winkler M.E."/>
        </authorList>
    </citation>
    <scope>NUCLEOTIDE SEQUENCE</scope>
</reference>
<keyword evidence="4" id="KW-0813">Transport</keyword>
<evidence type="ECO:0000256" key="6">
    <source>
        <dbReference type="ARBA" id="ARBA00022692"/>
    </source>
</evidence>
<evidence type="ECO:0000256" key="14">
    <source>
        <dbReference type="SAM" id="Phobius"/>
    </source>
</evidence>
<keyword evidence="10 14" id="KW-0472">Membrane</keyword>
<evidence type="ECO:0000256" key="12">
    <source>
        <dbReference type="ARBA" id="ARBA00025198"/>
    </source>
</evidence>
<keyword evidence="5" id="KW-0138">CF(0)</keyword>
<name>A0A382FQI0_9ZZZZ</name>
<evidence type="ECO:0000313" key="15">
    <source>
        <dbReference type="EMBL" id="SVB64221.1"/>
    </source>
</evidence>